<protein>
    <submittedName>
        <fullName evidence="3">DUF3506 domain-containing protein</fullName>
    </submittedName>
</protein>
<evidence type="ECO:0000256" key="1">
    <source>
        <dbReference type="SAM" id="MobiDB-lite"/>
    </source>
</evidence>
<organism evidence="2 3">
    <name type="scientific">Macrostomum lignano</name>
    <dbReference type="NCBI Taxonomy" id="282301"/>
    <lineage>
        <taxon>Eukaryota</taxon>
        <taxon>Metazoa</taxon>
        <taxon>Spiralia</taxon>
        <taxon>Lophotrochozoa</taxon>
        <taxon>Platyhelminthes</taxon>
        <taxon>Rhabditophora</taxon>
        <taxon>Macrostomorpha</taxon>
        <taxon>Macrostomida</taxon>
        <taxon>Macrostomidae</taxon>
        <taxon>Macrostomum</taxon>
    </lineage>
</organism>
<sequence length="313" mass="34068">MTQGRGDGKEWVTAVSPVNYSSDAISWRDRAGRALAGRSLQEVAGSDRRFARLTASSSRGSACNANLRRFVTYTLFTRQGRWCAKRRALEVDSARPLDVTGLRDNRLFAEITIRNSERVALNLYRPYRPHSPAFHPGTGTATDSRAPAAAGGAFFRVSNSPAAAWPTWPSTKPTGYFGSDAAAGGVKHRRRQVADSPRRNHQLDKTDTIGNGCVQVSPDASVVGWLVDLRFEDANGTLAGPQRRLEVYVARRSRQVIEVWPVAQAQDRGEKVSVRWIDQAGAGAGALRTIGEHGRDGGQPRLSRCSAIGNVQS</sequence>
<dbReference type="AlphaFoldDB" id="A0A1I8FH08"/>
<accession>A0A1I8FH08</accession>
<evidence type="ECO:0000313" key="2">
    <source>
        <dbReference type="Proteomes" id="UP000095280"/>
    </source>
</evidence>
<proteinExistence type="predicted"/>
<evidence type="ECO:0000313" key="3">
    <source>
        <dbReference type="WBParaSite" id="maker-unitig_32771-snap-gene-0.3-mRNA-1"/>
    </source>
</evidence>
<keyword evidence="2" id="KW-1185">Reference proteome</keyword>
<dbReference type="WBParaSite" id="maker-unitig_32771-snap-gene-0.3-mRNA-1">
    <property type="protein sequence ID" value="maker-unitig_32771-snap-gene-0.3-mRNA-1"/>
    <property type="gene ID" value="maker-unitig_32771-snap-gene-0.3"/>
</dbReference>
<feature type="compositionally biased region" description="Basic and acidic residues" evidence="1">
    <location>
        <begin position="192"/>
        <end position="207"/>
    </location>
</feature>
<name>A0A1I8FH08_9PLAT</name>
<reference evidence="3" key="1">
    <citation type="submission" date="2016-11" db="UniProtKB">
        <authorList>
            <consortium name="WormBaseParasite"/>
        </authorList>
    </citation>
    <scope>IDENTIFICATION</scope>
</reference>
<feature type="region of interest" description="Disordered" evidence="1">
    <location>
        <begin position="190"/>
        <end position="209"/>
    </location>
</feature>
<dbReference type="Proteomes" id="UP000095280">
    <property type="component" value="Unplaced"/>
</dbReference>